<dbReference type="NCBIfam" id="TIGR01928">
    <property type="entry name" value="menC_lowGC_arch"/>
    <property type="match status" value="1"/>
</dbReference>
<gene>
    <name evidence="8" type="ORF">SAMN05443544_1284</name>
</gene>
<dbReference type="Proteomes" id="UP000184699">
    <property type="component" value="Unassembled WGS sequence"/>
</dbReference>
<dbReference type="SUPFAM" id="SSF56752">
    <property type="entry name" value="D-aminoacid aminotransferase-like PLP-dependent enzymes"/>
    <property type="match status" value="1"/>
</dbReference>
<evidence type="ECO:0000256" key="5">
    <source>
        <dbReference type="ARBA" id="ARBA00029491"/>
    </source>
</evidence>
<dbReference type="Gene3D" id="3.20.10.10">
    <property type="entry name" value="D-amino Acid Aminotransferase, subunit A, domain 2"/>
    <property type="match status" value="1"/>
</dbReference>
<dbReference type="SUPFAM" id="SSF54826">
    <property type="entry name" value="Enolase N-terminal domain-like"/>
    <property type="match status" value="1"/>
</dbReference>
<dbReference type="InterPro" id="IPR036038">
    <property type="entry name" value="Aminotransferase-like"/>
</dbReference>
<dbReference type="SFLD" id="SFLDG00180">
    <property type="entry name" value="muconate_cycloisomerase"/>
    <property type="match status" value="1"/>
</dbReference>
<reference evidence="9" key="1">
    <citation type="submission" date="2016-11" db="EMBL/GenBank/DDBJ databases">
        <authorList>
            <person name="Varghese N."/>
            <person name="Submissions S."/>
        </authorList>
    </citation>
    <scope>NUCLEOTIDE SEQUENCE [LARGE SCALE GENOMIC DNA]</scope>
    <source>
        <strain evidence="9">DSM 8595</strain>
    </source>
</reference>
<dbReference type="AlphaFoldDB" id="A0A1N6EM30"/>
<dbReference type="Gene3D" id="3.30.470.10">
    <property type="match status" value="1"/>
</dbReference>
<dbReference type="Gene3D" id="3.30.390.10">
    <property type="entry name" value="Enolase-like, N-terminal domain"/>
    <property type="match status" value="1"/>
</dbReference>
<dbReference type="SFLD" id="SFLDF00009">
    <property type="entry name" value="o-succinylbenzoate_synthase"/>
    <property type="match status" value="1"/>
</dbReference>
<proteinExistence type="predicted"/>
<dbReference type="EMBL" id="FSRJ01000002">
    <property type="protein sequence ID" value="SIN84122.1"/>
    <property type="molecule type" value="Genomic_DNA"/>
</dbReference>
<dbReference type="SUPFAM" id="SSF51604">
    <property type="entry name" value="Enolase C-terminal domain-like"/>
    <property type="match status" value="1"/>
</dbReference>
<dbReference type="Pfam" id="PF01063">
    <property type="entry name" value="Aminotran_4"/>
    <property type="match status" value="1"/>
</dbReference>
<dbReference type="STRING" id="232089.SAMN05443544_1284"/>
<dbReference type="Pfam" id="PF13378">
    <property type="entry name" value="MR_MLE_C"/>
    <property type="match status" value="1"/>
</dbReference>
<evidence type="ECO:0000256" key="1">
    <source>
        <dbReference type="ARBA" id="ARBA00001968"/>
    </source>
</evidence>
<organism evidence="8 9">
    <name type="scientific">Agromyces cerinus subsp. cerinus</name>
    <dbReference type="NCBI Taxonomy" id="232089"/>
    <lineage>
        <taxon>Bacteria</taxon>
        <taxon>Bacillati</taxon>
        <taxon>Actinomycetota</taxon>
        <taxon>Actinomycetes</taxon>
        <taxon>Micrococcales</taxon>
        <taxon>Microbacteriaceae</taxon>
        <taxon>Agromyces</taxon>
    </lineage>
</organism>
<protein>
    <recommendedName>
        <fullName evidence="5 6">o-succinylbenzoate synthase</fullName>
        <ecNumber evidence="5 6">4.2.1.113</ecNumber>
    </recommendedName>
</protein>
<keyword evidence="3" id="KW-0460">Magnesium</keyword>
<feature type="domain" description="Mandelate racemase/muconate lactonizing enzyme C-terminal" evidence="7">
    <location>
        <begin position="143"/>
        <end position="237"/>
    </location>
</feature>
<dbReference type="InterPro" id="IPR001544">
    <property type="entry name" value="Aminotrans_IV"/>
</dbReference>
<evidence type="ECO:0000256" key="6">
    <source>
        <dbReference type="NCBIfam" id="TIGR01928"/>
    </source>
</evidence>
<dbReference type="InterPro" id="IPR043131">
    <property type="entry name" value="BCAT-like_N"/>
</dbReference>
<dbReference type="Gene3D" id="3.20.20.120">
    <property type="entry name" value="Enolase-like C-terminal domain"/>
    <property type="match status" value="1"/>
</dbReference>
<evidence type="ECO:0000256" key="4">
    <source>
        <dbReference type="ARBA" id="ARBA00023239"/>
    </source>
</evidence>
<dbReference type="GO" id="GO:0009234">
    <property type="term" value="P:menaquinone biosynthetic process"/>
    <property type="evidence" value="ECO:0007669"/>
    <property type="project" value="UniProtKB-UniRule"/>
</dbReference>
<evidence type="ECO:0000256" key="2">
    <source>
        <dbReference type="ARBA" id="ARBA00022723"/>
    </source>
</evidence>
<dbReference type="UniPathway" id="UPA01057">
    <property type="reaction ID" value="UER00165"/>
</dbReference>
<sequence>MRVTRIELFQVSLPLVHGFQTSSHRKTGLEHILVRFTDDTGATGWGEIASPSDPYFTAENTETAWSIATRYLVPLVLDAEWGHPGEVDALWAKIRGYEFTKAGFAGAAWDLWSTSRGIPLAEALGGTRTEVAAGVSLGIEPTIDELLAQVAAQLDAGYARVKLKIASGWDLDPVREVRRAFPDLLMHVDANGAYPSDDDTIQRLAAFDAESLSMIEQPFAPGDFVGHARLQERIETPVCLDESIVRLDDLRTMIALGSGRVLNIKVSRMGGLTVAKAAHDLAVEAGIPVWCGGMHEFGIGRAANLALSSLEHFSYPSDVSGSDKYYARDVIVPAVTARDGVVNVPTGPGIGFEVDLAWIEQNLERSFDSDARASPDDTRAGASAAVLVMVDDAAEGGPVVETPFRRADVDAPQLDVRDLSATRGDGIFETLGVHRGRPQAIEEHLQRFARSAALLDLPAPKLDVWRDAIHAAIAAHDSSADGFVKFVMTRGVEGAGVPVGWVYLADAADFTVPREQGVAVVTLDRGYRHDVARTSPWLLQGAKSLSYAVNKSVLREAARRGAADVIFTSIDGFVLEGPSSTVLLRFGDRFVSPPSDDGILAGTTLASAIEMLAALGHETHREPVRVEQLASADDIWLLSSTRSAVAVAELDGVPRAFDAELTTRLQTHLISRDH</sequence>
<dbReference type="OrthoDB" id="9774531at2"/>
<dbReference type="EC" id="4.2.1.113" evidence="5 6"/>
<evidence type="ECO:0000313" key="9">
    <source>
        <dbReference type="Proteomes" id="UP000184699"/>
    </source>
</evidence>
<keyword evidence="9" id="KW-1185">Reference proteome</keyword>
<evidence type="ECO:0000313" key="8">
    <source>
        <dbReference type="EMBL" id="SIN84122.1"/>
    </source>
</evidence>
<dbReference type="InterPro" id="IPR013342">
    <property type="entry name" value="Mandelate_racemase_C"/>
</dbReference>
<dbReference type="InterPro" id="IPR010197">
    <property type="entry name" value="OSBS/NAAAR"/>
</dbReference>
<evidence type="ECO:0000259" key="7">
    <source>
        <dbReference type="SMART" id="SM00922"/>
    </source>
</evidence>
<keyword evidence="4" id="KW-0456">Lyase</keyword>
<dbReference type="UniPathway" id="UPA00079"/>
<dbReference type="SMART" id="SM00922">
    <property type="entry name" value="MR_MLE"/>
    <property type="match status" value="1"/>
</dbReference>
<dbReference type="InterPro" id="IPR036849">
    <property type="entry name" value="Enolase-like_C_sf"/>
</dbReference>
<dbReference type="InterPro" id="IPR029017">
    <property type="entry name" value="Enolase-like_N"/>
</dbReference>
<dbReference type="InterPro" id="IPR043132">
    <property type="entry name" value="BCAT-like_C"/>
</dbReference>
<dbReference type="PANTHER" id="PTHR48073:SF5">
    <property type="entry name" value="O-SUCCINYLBENZOATE SYNTHASE"/>
    <property type="match status" value="1"/>
</dbReference>
<accession>A0A1N6EM30</accession>
<dbReference type="SFLD" id="SFLDS00001">
    <property type="entry name" value="Enolase"/>
    <property type="match status" value="1"/>
</dbReference>
<dbReference type="InterPro" id="IPR029065">
    <property type="entry name" value="Enolase_C-like"/>
</dbReference>
<dbReference type="RefSeq" id="WP_074259553.1">
    <property type="nucleotide sequence ID" value="NZ_FSRJ01000002.1"/>
</dbReference>
<dbReference type="GO" id="GO:0043748">
    <property type="term" value="F:O-succinylbenzoate synthase activity"/>
    <property type="evidence" value="ECO:0007669"/>
    <property type="project" value="UniProtKB-EC"/>
</dbReference>
<dbReference type="PANTHER" id="PTHR48073">
    <property type="entry name" value="O-SUCCINYLBENZOATE SYNTHASE-RELATED"/>
    <property type="match status" value="1"/>
</dbReference>
<dbReference type="GO" id="GO:0046872">
    <property type="term" value="F:metal ion binding"/>
    <property type="evidence" value="ECO:0007669"/>
    <property type="project" value="UniProtKB-KW"/>
</dbReference>
<evidence type="ECO:0000256" key="3">
    <source>
        <dbReference type="ARBA" id="ARBA00022842"/>
    </source>
</evidence>
<name>A0A1N6EM30_9MICO</name>
<comment type="cofactor">
    <cofactor evidence="1">
        <name>a divalent metal cation</name>
        <dbReference type="ChEBI" id="CHEBI:60240"/>
    </cofactor>
</comment>
<keyword evidence="2" id="KW-0479">Metal-binding</keyword>